<protein>
    <recommendedName>
        <fullName evidence="10">PHD-type domain-containing protein</fullName>
    </recommendedName>
</protein>
<keyword evidence="2 4" id="KW-0863">Zinc-finger</keyword>
<evidence type="ECO:0000313" key="8">
    <source>
        <dbReference type="EMBL" id="KAK2949546.1"/>
    </source>
</evidence>
<dbReference type="Pfam" id="PF13832">
    <property type="entry name" value="zf-HC5HC2H_2"/>
    <property type="match status" value="1"/>
</dbReference>
<proteinExistence type="predicted"/>
<sequence>MSGSADPGKSQINFDLLDDEVPEDQQNCTICGQPMIEEENPVVLCDGCSTAVHAFCYAISSEDLEKDTWLCKPCSLEVPPRNGDTPNEQRRCSLCTHVGGAMSLTTKNTFVHTSCVLYSQKAFFRDRRADISKMDINKHVFTHITAPENKKCCLCKSPDGCFTQCVYPGCMNKLHIHCTVRARLHLSLLPTPTTSLDFPQTFTCIFCPTHWTEMNQDGTWRMIGRKGRMSVFRERQATEEEKIQRKYVDTQSPDDSDAEKEEKVIPIVNLSNLYPGSLPVEDVGPLRDLALSSTTRRTLQYKDYPSGRKALSECLFGRAFPPSKKAKGELRQSSIDQYFLNPDTVLKDLGMDESDDEKPKHRRHTKTKVLDDDDPSFEGHSANSDDDQKLEQLDADEDESEEWGDALSPPTHTPLKQKHQHHHKPSASEIAASSMGIKPRVRQNPLWKDNANLVSNVFGSFGSGSGHPSSQAQPSGLPASQATNSNTALPFNSTASRYPTLIPM</sequence>
<feature type="domain" description="PHD-type" evidence="7">
    <location>
        <begin position="89"/>
        <end position="211"/>
    </location>
</feature>
<dbReference type="InterPro" id="IPR019786">
    <property type="entry name" value="Zinc_finger_PHD-type_CS"/>
</dbReference>
<keyword evidence="1" id="KW-0479">Metal-binding</keyword>
<gene>
    <name evidence="8" type="ORF">BLNAU_15528</name>
</gene>
<feature type="domain" description="PHD-type" evidence="6">
    <location>
        <begin position="25"/>
        <end position="77"/>
    </location>
</feature>
<dbReference type="InterPro" id="IPR013083">
    <property type="entry name" value="Znf_RING/FYVE/PHD"/>
</dbReference>
<dbReference type="Gene3D" id="3.30.40.10">
    <property type="entry name" value="Zinc/RING finger domain, C3HC4 (zinc finger)"/>
    <property type="match status" value="2"/>
</dbReference>
<dbReference type="EMBL" id="JARBJD010000154">
    <property type="protein sequence ID" value="KAK2949546.1"/>
    <property type="molecule type" value="Genomic_DNA"/>
</dbReference>
<evidence type="ECO:0000313" key="9">
    <source>
        <dbReference type="Proteomes" id="UP001281761"/>
    </source>
</evidence>
<dbReference type="InterPro" id="IPR034732">
    <property type="entry name" value="EPHD"/>
</dbReference>
<feature type="compositionally biased region" description="Basic residues" evidence="5">
    <location>
        <begin position="415"/>
        <end position="425"/>
    </location>
</feature>
<dbReference type="PROSITE" id="PS01359">
    <property type="entry name" value="ZF_PHD_1"/>
    <property type="match status" value="1"/>
</dbReference>
<keyword evidence="9" id="KW-1185">Reference proteome</keyword>
<dbReference type="PANTHER" id="PTHR13793">
    <property type="entry name" value="PHD FINGER PROTEINS"/>
    <property type="match status" value="1"/>
</dbReference>
<dbReference type="Proteomes" id="UP001281761">
    <property type="component" value="Unassembled WGS sequence"/>
</dbReference>
<dbReference type="InterPro" id="IPR001965">
    <property type="entry name" value="Znf_PHD"/>
</dbReference>
<dbReference type="PROSITE" id="PS50016">
    <property type="entry name" value="ZF_PHD_2"/>
    <property type="match status" value="1"/>
</dbReference>
<evidence type="ECO:0000256" key="1">
    <source>
        <dbReference type="ARBA" id="ARBA00022723"/>
    </source>
</evidence>
<dbReference type="SMART" id="SM00249">
    <property type="entry name" value="PHD"/>
    <property type="match status" value="2"/>
</dbReference>
<feature type="region of interest" description="Disordered" evidence="5">
    <location>
        <begin position="242"/>
        <end position="261"/>
    </location>
</feature>
<evidence type="ECO:0000256" key="3">
    <source>
        <dbReference type="ARBA" id="ARBA00022833"/>
    </source>
</evidence>
<feature type="compositionally biased region" description="Polar residues" evidence="5">
    <location>
        <begin position="471"/>
        <end position="497"/>
    </location>
</feature>
<name>A0ABQ9XC87_9EUKA</name>
<dbReference type="InterPro" id="IPR011011">
    <property type="entry name" value="Znf_FYVE_PHD"/>
</dbReference>
<evidence type="ECO:0000259" key="7">
    <source>
        <dbReference type="PROSITE" id="PS51805"/>
    </source>
</evidence>
<feature type="compositionally biased region" description="Acidic residues" evidence="5">
    <location>
        <begin position="393"/>
        <end position="404"/>
    </location>
</feature>
<feature type="region of interest" description="Disordered" evidence="5">
    <location>
        <begin position="349"/>
        <end position="437"/>
    </location>
</feature>
<dbReference type="InterPro" id="IPR019787">
    <property type="entry name" value="Znf_PHD-finger"/>
</dbReference>
<comment type="caution">
    <text evidence="8">The sequence shown here is derived from an EMBL/GenBank/DDBJ whole genome shotgun (WGS) entry which is preliminary data.</text>
</comment>
<feature type="region of interest" description="Disordered" evidence="5">
    <location>
        <begin position="463"/>
        <end position="504"/>
    </location>
</feature>
<evidence type="ECO:0000259" key="6">
    <source>
        <dbReference type="PROSITE" id="PS50016"/>
    </source>
</evidence>
<dbReference type="Pfam" id="PF13831">
    <property type="entry name" value="PHD_2"/>
    <property type="match status" value="1"/>
</dbReference>
<accession>A0ABQ9XC87</accession>
<dbReference type="SUPFAM" id="SSF57903">
    <property type="entry name" value="FYVE/PHD zinc finger"/>
    <property type="match status" value="1"/>
</dbReference>
<keyword evidence="3" id="KW-0862">Zinc</keyword>
<evidence type="ECO:0008006" key="10">
    <source>
        <dbReference type="Google" id="ProtNLM"/>
    </source>
</evidence>
<dbReference type="InterPro" id="IPR050701">
    <property type="entry name" value="Histone_Mod_Regulator"/>
</dbReference>
<evidence type="ECO:0000256" key="4">
    <source>
        <dbReference type="PROSITE-ProRule" id="PRU00146"/>
    </source>
</evidence>
<organism evidence="8 9">
    <name type="scientific">Blattamonas nauphoetae</name>
    <dbReference type="NCBI Taxonomy" id="2049346"/>
    <lineage>
        <taxon>Eukaryota</taxon>
        <taxon>Metamonada</taxon>
        <taxon>Preaxostyla</taxon>
        <taxon>Oxymonadida</taxon>
        <taxon>Blattamonas</taxon>
    </lineage>
</organism>
<reference evidence="8 9" key="1">
    <citation type="journal article" date="2022" name="bioRxiv">
        <title>Genomics of Preaxostyla Flagellates Illuminates Evolutionary Transitions and the Path Towards Mitochondrial Loss.</title>
        <authorList>
            <person name="Novak L.V.F."/>
            <person name="Treitli S.C."/>
            <person name="Pyrih J."/>
            <person name="Halakuc P."/>
            <person name="Pipaliya S.V."/>
            <person name="Vacek V."/>
            <person name="Brzon O."/>
            <person name="Soukal P."/>
            <person name="Eme L."/>
            <person name="Dacks J.B."/>
            <person name="Karnkowska A."/>
            <person name="Elias M."/>
            <person name="Hampl V."/>
        </authorList>
    </citation>
    <scope>NUCLEOTIDE SEQUENCE [LARGE SCALE GENOMIC DNA]</scope>
    <source>
        <strain evidence="8">NAU3</strain>
        <tissue evidence="8">Gut</tissue>
    </source>
</reference>
<evidence type="ECO:0000256" key="5">
    <source>
        <dbReference type="SAM" id="MobiDB-lite"/>
    </source>
</evidence>
<dbReference type="PROSITE" id="PS51805">
    <property type="entry name" value="EPHD"/>
    <property type="match status" value="1"/>
</dbReference>
<dbReference type="PANTHER" id="PTHR13793:SF164">
    <property type="entry name" value="ALHAMBRA, ISOFORM P"/>
    <property type="match status" value="1"/>
</dbReference>
<evidence type="ECO:0000256" key="2">
    <source>
        <dbReference type="ARBA" id="ARBA00022771"/>
    </source>
</evidence>